<evidence type="ECO:0000256" key="4">
    <source>
        <dbReference type="PROSITE-ProRule" id="PRU00169"/>
    </source>
</evidence>
<dbReference type="SMART" id="SM00387">
    <property type="entry name" value="HATPase_c"/>
    <property type="match status" value="1"/>
</dbReference>
<dbReference type="PROSITE" id="PS50110">
    <property type="entry name" value="RESPONSE_REGULATORY"/>
    <property type="match status" value="1"/>
</dbReference>
<dbReference type="RefSeq" id="WP_187716666.1">
    <property type="nucleotide sequence ID" value="NZ_JACTAH010000001.1"/>
</dbReference>
<dbReference type="EMBL" id="JACYTO010000001">
    <property type="protein sequence ID" value="MBD8501847.1"/>
    <property type="molecule type" value="Genomic_DNA"/>
</dbReference>
<dbReference type="SMART" id="SM00388">
    <property type="entry name" value="HisKA"/>
    <property type="match status" value="1"/>
</dbReference>
<evidence type="ECO:0000259" key="6">
    <source>
        <dbReference type="PROSITE" id="PS50110"/>
    </source>
</evidence>
<dbReference type="InterPro" id="IPR003661">
    <property type="entry name" value="HisK_dim/P_dom"/>
</dbReference>
<dbReference type="SUPFAM" id="SSF55874">
    <property type="entry name" value="ATPase domain of HSP90 chaperone/DNA topoisomerase II/histidine kinase"/>
    <property type="match status" value="1"/>
</dbReference>
<feature type="domain" description="Histidine kinase" evidence="5">
    <location>
        <begin position="87"/>
        <end position="308"/>
    </location>
</feature>
<dbReference type="Pfam" id="PF00072">
    <property type="entry name" value="Response_reg"/>
    <property type="match status" value="1"/>
</dbReference>
<dbReference type="PANTHER" id="PTHR45339">
    <property type="entry name" value="HYBRID SIGNAL TRANSDUCTION HISTIDINE KINASE J"/>
    <property type="match status" value="1"/>
</dbReference>
<sequence>MSNAAVPPDPWEEIARLNRRAERERAARKAAEQLLEEKSLALYQSNEALREFAESLESQVAERTQALSAAVERAEAADRAKSEFLAVMSHEIRTPLNGILGMAQLLAVTTTTDEQREYVRLLRESGNNLLTLINDILDFAKIDAGKLELETCAFDPARQFRDIAALFNPLAAERGIRLDLHLDASLPELVMGDSARFRQVLSNLVSNAIKFTDAGSVTVSAAARRGDDGQWRLTVEVRDTGIGIPAERRDRLFRAFSQVDSSTTRRFGGTGLGLAICARLVEAMRGTIEVESSEGRGSVFRFSVPLEDAIGASQSVAPQAKADPLTSPGRPRTILLVEDNAINELLAVRILTRAGHVVHTARNGLEALATVTEHAFDVVLMDMLMPEMDGVEATRRIRALNLHRQPRIVAMTANAFESDRQRCLEAGMDAFISKPFQVADLLRLVDG</sequence>
<dbReference type="CDD" id="cd17546">
    <property type="entry name" value="REC_hyHK_CKI1_RcsC-like"/>
    <property type="match status" value="1"/>
</dbReference>
<dbReference type="CDD" id="cd00082">
    <property type="entry name" value="HisKA"/>
    <property type="match status" value="1"/>
</dbReference>
<evidence type="ECO:0000259" key="5">
    <source>
        <dbReference type="PROSITE" id="PS50109"/>
    </source>
</evidence>
<dbReference type="PRINTS" id="PR00344">
    <property type="entry name" value="BCTRLSENSOR"/>
</dbReference>
<dbReference type="SUPFAM" id="SSF52172">
    <property type="entry name" value="CheY-like"/>
    <property type="match status" value="1"/>
</dbReference>
<comment type="catalytic activity">
    <reaction evidence="1">
        <text>ATP + protein L-histidine = ADP + protein N-phospho-L-histidine.</text>
        <dbReference type="EC" id="2.7.13.3"/>
    </reaction>
</comment>
<dbReference type="Proteomes" id="UP000603602">
    <property type="component" value="Unassembled WGS sequence"/>
</dbReference>
<dbReference type="PANTHER" id="PTHR45339:SF6">
    <property type="entry name" value="SENSORY HISTIDINE PROTEIN KINASE"/>
    <property type="match status" value="1"/>
</dbReference>
<keyword evidence="3 4" id="KW-0597">Phosphoprotein</keyword>
<dbReference type="Gene3D" id="1.10.287.130">
    <property type="match status" value="1"/>
</dbReference>
<dbReference type="PROSITE" id="PS50109">
    <property type="entry name" value="HIS_KIN"/>
    <property type="match status" value="1"/>
</dbReference>
<dbReference type="SUPFAM" id="SSF47384">
    <property type="entry name" value="Homodimeric domain of signal transducing histidine kinase"/>
    <property type="match status" value="1"/>
</dbReference>
<dbReference type="InterPro" id="IPR001789">
    <property type="entry name" value="Sig_transdc_resp-reg_receiver"/>
</dbReference>
<dbReference type="InterPro" id="IPR005467">
    <property type="entry name" value="His_kinase_dom"/>
</dbReference>
<evidence type="ECO:0000313" key="7">
    <source>
        <dbReference type="EMBL" id="MBD8501847.1"/>
    </source>
</evidence>
<dbReference type="Pfam" id="PF02518">
    <property type="entry name" value="HATPase_c"/>
    <property type="match status" value="1"/>
</dbReference>
<organism evidence="7 8">
    <name type="scientific">Thauera sedimentorum</name>
    <dbReference type="NCBI Taxonomy" id="2767595"/>
    <lineage>
        <taxon>Bacteria</taxon>
        <taxon>Pseudomonadati</taxon>
        <taxon>Pseudomonadota</taxon>
        <taxon>Betaproteobacteria</taxon>
        <taxon>Rhodocyclales</taxon>
        <taxon>Zoogloeaceae</taxon>
        <taxon>Thauera</taxon>
    </lineage>
</organism>
<dbReference type="SMART" id="SM00448">
    <property type="entry name" value="REC"/>
    <property type="match status" value="1"/>
</dbReference>
<dbReference type="InterPro" id="IPR036890">
    <property type="entry name" value="HATPase_C_sf"/>
</dbReference>
<dbReference type="InterPro" id="IPR011006">
    <property type="entry name" value="CheY-like_superfamily"/>
</dbReference>
<dbReference type="InterPro" id="IPR003594">
    <property type="entry name" value="HATPase_dom"/>
</dbReference>
<evidence type="ECO:0000256" key="1">
    <source>
        <dbReference type="ARBA" id="ARBA00000085"/>
    </source>
</evidence>
<evidence type="ECO:0000313" key="8">
    <source>
        <dbReference type="Proteomes" id="UP000603602"/>
    </source>
</evidence>
<gene>
    <name evidence="7" type="ORF">IFO67_03025</name>
</gene>
<name>A0ABR9B8S7_9RHOO</name>
<protein>
    <recommendedName>
        <fullName evidence="2">histidine kinase</fullName>
        <ecNumber evidence="2">2.7.13.3</ecNumber>
    </recommendedName>
</protein>
<evidence type="ECO:0000256" key="3">
    <source>
        <dbReference type="ARBA" id="ARBA00022553"/>
    </source>
</evidence>
<comment type="caution">
    <text evidence="7">The sequence shown here is derived from an EMBL/GenBank/DDBJ whole genome shotgun (WGS) entry which is preliminary data.</text>
</comment>
<dbReference type="CDD" id="cd16922">
    <property type="entry name" value="HATPase_EvgS-ArcB-TorS-like"/>
    <property type="match status" value="1"/>
</dbReference>
<feature type="domain" description="Response regulatory" evidence="6">
    <location>
        <begin position="333"/>
        <end position="447"/>
    </location>
</feature>
<dbReference type="EC" id="2.7.13.3" evidence="2"/>
<accession>A0ABR9B8S7</accession>
<dbReference type="InterPro" id="IPR004358">
    <property type="entry name" value="Sig_transdc_His_kin-like_C"/>
</dbReference>
<dbReference type="Pfam" id="PF00512">
    <property type="entry name" value="HisKA"/>
    <property type="match status" value="1"/>
</dbReference>
<evidence type="ECO:0000256" key="2">
    <source>
        <dbReference type="ARBA" id="ARBA00012438"/>
    </source>
</evidence>
<reference evidence="8" key="1">
    <citation type="submission" date="2023-07" db="EMBL/GenBank/DDBJ databases">
        <title>Thauera sp. CAU 1555 isolated from sand of Yaerae Beach.</title>
        <authorList>
            <person name="Kim W."/>
        </authorList>
    </citation>
    <scope>NUCLEOTIDE SEQUENCE [LARGE SCALE GENOMIC DNA]</scope>
    <source>
        <strain evidence="8">CAU 1555</strain>
    </source>
</reference>
<keyword evidence="8" id="KW-1185">Reference proteome</keyword>
<dbReference type="InterPro" id="IPR036097">
    <property type="entry name" value="HisK_dim/P_sf"/>
</dbReference>
<dbReference type="Gene3D" id="3.40.50.2300">
    <property type="match status" value="1"/>
</dbReference>
<proteinExistence type="predicted"/>
<feature type="modified residue" description="4-aspartylphosphate" evidence="4">
    <location>
        <position position="382"/>
    </location>
</feature>
<dbReference type="Gene3D" id="3.30.565.10">
    <property type="entry name" value="Histidine kinase-like ATPase, C-terminal domain"/>
    <property type="match status" value="1"/>
</dbReference>